<dbReference type="KEGG" id="tvi:Thivi_2838"/>
<sequence length="173" mass="18190">MADVQFDLSFDGTLAPDADPSAVRRQLGALFKLDEPGIARLFTGKSVFVRRAVDVATAAKFERVFAQAGAVLIITPCEDSSDREAAPDRASAPSAPMSSEPSGLALAPQDGFLENPGPVKMPDLDTSYLSLVSSPDWSLEDCEPAVAPAPAADLSHLSLAAIDPTPDLRDHTD</sequence>
<dbReference type="RefSeq" id="WP_014779185.1">
    <property type="nucleotide sequence ID" value="NC_018012.1"/>
</dbReference>
<accession>I3YCN4</accession>
<reference evidence="2 3" key="1">
    <citation type="submission" date="2012-06" db="EMBL/GenBank/DDBJ databases">
        <title>Complete sequence of Thiocystis violascens DSM 198.</title>
        <authorList>
            <consortium name="US DOE Joint Genome Institute"/>
            <person name="Lucas S."/>
            <person name="Han J."/>
            <person name="Lapidus A."/>
            <person name="Cheng J.-F."/>
            <person name="Goodwin L."/>
            <person name="Pitluck S."/>
            <person name="Peters L."/>
            <person name="Ovchinnikova G."/>
            <person name="Teshima H."/>
            <person name="Detter J.C."/>
            <person name="Han C."/>
            <person name="Tapia R."/>
            <person name="Land M."/>
            <person name="Hauser L."/>
            <person name="Kyrpides N."/>
            <person name="Ivanova N."/>
            <person name="Pagani I."/>
            <person name="Vogl K."/>
            <person name="Liu Z."/>
            <person name="Frigaard N.-U."/>
            <person name="Bryant D."/>
            <person name="Woyke T."/>
        </authorList>
    </citation>
    <scope>NUCLEOTIDE SEQUENCE [LARGE SCALE GENOMIC DNA]</scope>
    <source>
        <strain evidence="3">ATCC 17096 / DSM 198 / 6111</strain>
    </source>
</reference>
<protein>
    <submittedName>
        <fullName evidence="2">Uncharacterized protein</fullName>
    </submittedName>
</protein>
<evidence type="ECO:0000313" key="2">
    <source>
        <dbReference type="EMBL" id="AFL74752.1"/>
    </source>
</evidence>
<feature type="compositionally biased region" description="Low complexity" evidence="1">
    <location>
        <begin position="88"/>
        <end position="102"/>
    </location>
</feature>
<organism evidence="2 3">
    <name type="scientific">Thiocystis violascens (strain ATCC 17096 / DSM 198 / 6111)</name>
    <name type="common">Chromatium violascens</name>
    <dbReference type="NCBI Taxonomy" id="765911"/>
    <lineage>
        <taxon>Bacteria</taxon>
        <taxon>Pseudomonadati</taxon>
        <taxon>Pseudomonadota</taxon>
        <taxon>Gammaproteobacteria</taxon>
        <taxon>Chromatiales</taxon>
        <taxon>Chromatiaceae</taxon>
        <taxon>Thiocystis</taxon>
    </lineage>
</organism>
<dbReference type="EMBL" id="CP003154">
    <property type="protein sequence ID" value="AFL74752.1"/>
    <property type="molecule type" value="Genomic_DNA"/>
</dbReference>
<dbReference type="eggNOG" id="COG3152">
    <property type="taxonomic scope" value="Bacteria"/>
</dbReference>
<gene>
    <name evidence="2" type="ordered locus">Thivi_2838</name>
</gene>
<evidence type="ECO:0000313" key="3">
    <source>
        <dbReference type="Proteomes" id="UP000006062"/>
    </source>
</evidence>
<name>I3YCN4_THIV6</name>
<dbReference type="HOGENOM" id="CLU_1480375_0_0_6"/>
<proteinExistence type="predicted"/>
<dbReference type="OrthoDB" id="6402943at2"/>
<dbReference type="AlphaFoldDB" id="I3YCN4"/>
<feature type="region of interest" description="Disordered" evidence="1">
    <location>
        <begin position="77"/>
        <end position="119"/>
    </location>
</feature>
<dbReference type="STRING" id="765911.Thivi_2838"/>
<evidence type="ECO:0000256" key="1">
    <source>
        <dbReference type="SAM" id="MobiDB-lite"/>
    </source>
</evidence>
<keyword evidence="3" id="KW-1185">Reference proteome</keyword>
<dbReference type="Proteomes" id="UP000006062">
    <property type="component" value="Chromosome"/>
</dbReference>